<feature type="compositionally biased region" description="Gly residues" evidence="1">
    <location>
        <begin position="80"/>
        <end position="95"/>
    </location>
</feature>
<dbReference type="RefSeq" id="WP_284060936.1">
    <property type="nucleotide sequence ID" value="NZ_CP126158.1"/>
</dbReference>
<comment type="caution">
    <text evidence="3">The sequence shown here is derived from an EMBL/GenBank/DDBJ whole genome shotgun (WGS) entry which is preliminary data.</text>
</comment>
<evidence type="ECO:0000313" key="3">
    <source>
        <dbReference type="EMBL" id="MFC6786728.1"/>
    </source>
</evidence>
<name>A0ABD5TFI0_9EURY</name>
<dbReference type="EMBL" id="JBHSWX010000012">
    <property type="protein sequence ID" value="MFC6786728.1"/>
    <property type="molecule type" value="Genomic_DNA"/>
</dbReference>
<evidence type="ECO:0000313" key="4">
    <source>
        <dbReference type="Proteomes" id="UP001596443"/>
    </source>
</evidence>
<protein>
    <submittedName>
        <fullName evidence="3">Uncharacterized protein</fullName>
    </submittedName>
</protein>
<proteinExistence type="predicted"/>
<sequence>MSETDVSGGWDRSIQDLLLVWLVTVVSAGFLLLAGVLEPLMVLIVGGSLLGGVSILLGRGPLTVGESTQSADEDRPDTGSDGGPSGNDGSRGGNDGGDKSTDR</sequence>
<feature type="region of interest" description="Disordered" evidence="1">
    <location>
        <begin position="64"/>
        <end position="103"/>
    </location>
</feature>
<keyword evidence="2" id="KW-1133">Transmembrane helix</keyword>
<organism evidence="3 4">
    <name type="scientific">Halobaculum halobium</name>
    <dbReference type="NCBI Taxonomy" id="3032281"/>
    <lineage>
        <taxon>Archaea</taxon>
        <taxon>Methanobacteriati</taxon>
        <taxon>Methanobacteriota</taxon>
        <taxon>Stenosarchaea group</taxon>
        <taxon>Halobacteria</taxon>
        <taxon>Halobacteriales</taxon>
        <taxon>Haloferacaceae</taxon>
        <taxon>Halobaculum</taxon>
    </lineage>
</organism>
<gene>
    <name evidence="3" type="ORF">ACFQFD_12225</name>
</gene>
<keyword evidence="4" id="KW-1185">Reference proteome</keyword>
<accession>A0ABD5TFI0</accession>
<reference evidence="3 4" key="1">
    <citation type="journal article" date="2019" name="Int. J. Syst. Evol. Microbiol.">
        <title>The Global Catalogue of Microorganisms (GCM) 10K type strain sequencing project: providing services to taxonomists for standard genome sequencing and annotation.</title>
        <authorList>
            <consortium name="The Broad Institute Genomics Platform"/>
            <consortium name="The Broad Institute Genome Sequencing Center for Infectious Disease"/>
            <person name="Wu L."/>
            <person name="Ma J."/>
        </authorList>
    </citation>
    <scope>NUCLEOTIDE SEQUENCE [LARGE SCALE GENOMIC DNA]</scope>
    <source>
        <strain evidence="3 4">SYNS20</strain>
    </source>
</reference>
<evidence type="ECO:0000256" key="1">
    <source>
        <dbReference type="SAM" id="MobiDB-lite"/>
    </source>
</evidence>
<keyword evidence="2" id="KW-0812">Transmembrane</keyword>
<evidence type="ECO:0000256" key="2">
    <source>
        <dbReference type="SAM" id="Phobius"/>
    </source>
</evidence>
<feature type="transmembrane region" description="Helical" evidence="2">
    <location>
        <begin position="40"/>
        <end position="58"/>
    </location>
</feature>
<keyword evidence="2" id="KW-0472">Membrane</keyword>
<dbReference type="Proteomes" id="UP001596443">
    <property type="component" value="Unassembled WGS sequence"/>
</dbReference>
<dbReference type="AlphaFoldDB" id="A0ABD5TFI0"/>
<feature type="transmembrane region" description="Helical" evidence="2">
    <location>
        <begin position="17"/>
        <end position="34"/>
    </location>
</feature>
<dbReference type="GeneID" id="81209821"/>